<organism evidence="4 5">
    <name type="scientific">Kribbella kalugense</name>
    <dbReference type="NCBI Taxonomy" id="2512221"/>
    <lineage>
        <taxon>Bacteria</taxon>
        <taxon>Bacillati</taxon>
        <taxon>Actinomycetota</taxon>
        <taxon>Actinomycetes</taxon>
        <taxon>Propionibacteriales</taxon>
        <taxon>Kribbellaceae</taxon>
        <taxon>Kribbella</taxon>
    </lineage>
</organism>
<evidence type="ECO:0000313" key="5">
    <source>
        <dbReference type="Proteomes" id="UP000295447"/>
    </source>
</evidence>
<dbReference type="Pfam" id="PF02604">
    <property type="entry name" value="PhdYeFM_antitox"/>
    <property type="match status" value="1"/>
</dbReference>
<gene>
    <name evidence="4" type="ORF">EV650_7205</name>
</gene>
<dbReference type="InterPro" id="IPR051416">
    <property type="entry name" value="phD-YefM_TA_antitoxins"/>
</dbReference>
<evidence type="ECO:0000313" key="4">
    <source>
        <dbReference type="EMBL" id="TDW15713.1"/>
    </source>
</evidence>
<evidence type="ECO:0000256" key="2">
    <source>
        <dbReference type="RuleBase" id="RU362080"/>
    </source>
</evidence>
<comment type="similarity">
    <text evidence="1 2">Belongs to the phD/YefM antitoxin family.</text>
</comment>
<proteinExistence type="inferred from homology"/>
<dbReference type="PANTHER" id="PTHR35377">
    <property type="entry name" value="ANTITOXIN VAPB49-RELATED-RELATED"/>
    <property type="match status" value="1"/>
</dbReference>
<dbReference type="InterPro" id="IPR036165">
    <property type="entry name" value="YefM-like_sf"/>
</dbReference>
<dbReference type="NCBIfam" id="TIGR01552">
    <property type="entry name" value="phd_fam"/>
    <property type="match status" value="1"/>
</dbReference>
<dbReference type="Proteomes" id="UP000295447">
    <property type="component" value="Unassembled WGS sequence"/>
</dbReference>
<evidence type="ECO:0000256" key="1">
    <source>
        <dbReference type="ARBA" id="ARBA00009981"/>
    </source>
</evidence>
<keyword evidence="5" id="KW-1185">Reference proteome</keyword>
<name>A0A4R7ZDP3_9ACTN</name>
<reference evidence="4 5" key="1">
    <citation type="submission" date="2019-03" db="EMBL/GenBank/DDBJ databases">
        <title>Genomic Encyclopedia of Type Strains, Phase III (KMG-III): the genomes of soil and plant-associated and newly described type strains.</title>
        <authorList>
            <person name="Whitman W."/>
        </authorList>
    </citation>
    <scope>NUCLEOTIDE SEQUENCE [LARGE SCALE GENOMIC DNA]</scope>
    <source>
        <strain evidence="4 5">VKM Ac-2570</strain>
    </source>
</reference>
<feature type="compositionally biased region" description="Basic and acidic residues" evidence="3">
    <location>
        <begin position="61"/>
        <end position="84"/>
    </location>
</feature>
<dbReference type="RefSeq" id="WP_202875212.1">
    <property type="nucleotide sequence ID" value="NZ_SODF01000003.1"/>
</dbReference>
<dbReference type="AlphaFoldDB" id="A0A4R7ZDP3"/>
<sequence>MSESVVQYDIHDAKAQLSRILERVERGEEVIISRAGYPVAKIVPLPVAHRRTGLGLAGRPDQLDRRLGLPRDECADRGRPRDAA</sequence>
<dbReference type="Gene3D" id="3.40.1620.10">
    <property type="entry name" value="YefM-like domain"/>
    <property type="match status" value="1"/>
</dbReference>
<protein>
    <recommendedName>
        <fullName evidence="2">Antitoxin</fullName>
    </recommendedName>
</protein>
<comment type="function">
    <text evidence="2">Antitoxin component of a type II toxin-antitoxin (TA) system.</text>
</comment>
<dbReference type="EMBL" id="SODF01000003">
    <property type="protein sequence ID" value="TDW15713.1"/>
    <property type="molecule type" value="Genomic_DNA"/>
</dbReference>
<feature type="region of interest" description="Disordered" evidence="3">
    <location>
        <begin position="54"/>
        <end position="84"/>
    </location>
</feature>
<accession>A0A4R7ZDP3</accession>
<dbReference type="InterPro" id="IPR006442">
    <property type="entry name" value="Antitoxin_Phd/YefM"/>
</dbReference>
<evidence type="ECO:0000256" key="3">
    <source>
        <dbReference type="SAM" id="MobiDB-lite"/>
    </source>
</evidence>
<dbReference type="PANTHER" id="PTHR35377:SF4">
    <property type="entry name" value="PREVENT-HOST-DEATH FAMILY PROTEIN"/>
    <property type="match status" value="1"/>
</dbReference>
<comment type="caution">
    <text evidence="4">The sequence shown here is derived from an EMBL/GenBank/DDBJ whole genome shotgun (WGS) entry which is preliminary data.</text>
</comment>
<dbReference type="SUPFAM" id="SSF143120">
    <property type="entry name" value="YefM-like"/>
    <property type="match status" value="1"/>
</dbReference>